<keyword evidence="3" id="KW-0949">S-adenosyl-L-methionine</keyword>
<dbReference type="InterPro" id="IPR016461">
    <property type="entry name" value="COMT-like"/>
</dbReference>
<dbReference type="PANTHER" id="PTHR43712">
    <property type="entry name" value="PUTATIVE (AFU_ORTHOLOGUE AFUA_4G14580)-RELATED"/>
    <property type="match status" value="1"/>
</dbReference>
<reference evidence="5 6" key="1">
    <citation type="submission" date="2017-06" db="EMBL/GenBank/DDBJ databases">
        <title>Comparative genomic analysis of Ambrosia Fusariam Clade fungi.</title>
        <authorList>
            <person name="Stajich J.E."/>
            <person name="Carrillo J."/>
            <person name="Kijimoto T."/>
            <person name="Eskalen A."/>
            <person name="O'Donnell K."/>
            <person name="Kasson M."/>
        </authorList>
    </citation>
    <scope>NUCLEOTIDE SEQUENCE [LARGE SCALE GENOMIC DNA]</scope>
    <source>
        <strain evidence="5 6">UCR1854</strain>
    </source>
</reference>
<dbReference type="PANTHER" id="PTHR43712:SF17">
    <property type="entry name" value="O-METHYLTRANSFERASE"/>
    <property type="match status" value="1"/>
</dbReference>
<dbReference type="Proteomes" id="UP000287124">
    <property type="component" value="Unassembled WGS sequence"/>
</dbReference>
<dbReference type="EMBL" id="MIKF01000101">
    <property type="protein sequence ID" value="RTE78208.1"/>
    <property type="molecule type" value="Genomic_DNA"/>
</dbReference>
<dbReference type="Pfam" id="PF00891">
    <property type="entry name" value="Methyltransf_2"/>
    <property type="match status" value="1"/>
</dbReference>
<evidence type="ECO:0000256" key="1">
    <source>
        <dbReference type="ARBA" id="ARBA00022603"/>
    </source>
</evidence>
<dbReference type="Gene3D" id="3.40.50.150">
    <property type="entry name" value="Vaccinia Virus protein VP39"/>
    <property type="match status" value="1"/>
</dbReference>
<dbReference type="SUPFAM" id="SSF53335">
    <property type="entry name" value="S-adenosyl-L-methionine-dependent methyltransferases"/>
    <property type="match status" value="1"/>
</dbReference>
<dbReference type="GO" id="GO:0008171">
    <property type="term" value="F:O-methyltransferase activity"/>
    <property type="evidence" value="ECO:0007669"/>
    <property type="project" value="InterPro"/>
</dbReference>
<evidence type="ECO:0000259" key="4">
    <source>
        <dbReference type="Pfam" id="PF00891"/>
    </source>
</evidence>
<accession>A0A430LR51</accession>
<dbReference type="InterPro" id="IPR029063">
    <property type="entry name" value="SAM-dependent_MTases_sf"/>
</dbReference>
<comment type="caution">
    <text evidence="5">The sequence shown here is derived from an EMBL/GenBank/DDBJ whole genome shotgun (WGS) entry which is preliminary data.</text>
</comment>
<keyword evidence="6" id="KW-1185">Reference proteome</keyword>
<evidence type="ECO:0000313" key="5">
    <source>
        <dbReference type="EMBL" id="RTE78208.1"/>
    </source>
</evidence>
<name>A0A430LR51_9HYPO</name>
<protein>
    <recommendedName>
        <fullName evidence="4">O-methyltransferase C-terminal domain-containing protein</fullName>
    </recommendedName>
</protein>
<evidence type="ECO:0000256" key="2">
    <source>
        <dbReference type="ARBA" id="ARBA00022679"/>
    </source>
</evidence>
<evidence type="ECO:0000256" key="3">
    <source>
        <dbReference type="ARBA" id="ARBA00022691"/>
    </source>
</evidence>
<feature type="domain" description="O-methyltransferase C-terminal" evidence="4">
    <location>
        <begin position="1"/>
        <end position="77"/>
    </location>
</feature>
<dbReference type="AlphaFoldDB" id="A0A430LR51"/>
<dbReference type="PROSITE" id="PS51683">
    <property type="entry name" value="SAM_OMT_II"/>
    <property type="match status" value="1"/>
</dbReference>
<evidence type="ECO:0000313" key="6">
    <source>
        <dbReference type="Proteomes" id="UP000287124"/>
    </source>
</evidence>
<proteinExistence type="predicted"/>
<dbReference type="GO" id="GO:0032259">
    <property type="term" value="P:methylation"/>
    <property type="evidence" value="ECO:0007669"/>
    <property type="project" value="UniProtKB-KW"/>
</dbReference>
<keyword evidence="2" id="KW-0808">Transferase</keyword>
<organism evidence="5 6">
    <name type="scientific">Fusarium euwallaceae</name>
    <dbReference type="NCBI Taxonomy" id="1147111"/>
    <lineage>
        <taxon>Eukaryota</taxon>
        <taxon>Fungi</taxon>
        <taxon>Dikarya</taxon>
        <taxon>Ascomycota</taxon>
        <taxon>Pezizomycotina</taxon>
        <taxon>Sordariomycetes</taxon>
        <taxon>Hypocreomycetidae</taxon>
        <taxon>Hypocreales</taxon>
        <taxon>Nectriaceae</taxon>
        <taxon>Fusarium</taxon>
        <taxon>Fusarium solani species complex</taxon>
    </lineage>
</organism>
<dbReference type="InterPro" id="IPR001077">
    <property type="entry name" value="COMT_C"/>
</dbReference>
<keyword evidence="1" id="KW-0489">Methyltransferase</keyword>
<gene>
    <name evidence="5" type="ORF">BHE90_007289</name>
</gene>
<sequence>MHSVLHDWSDETCTKILKSAMGAMKPGYSKLLINENVIPNTGAQWEATALDVMMLTLLASRERTQENWENLLGKAGLKICNIWTVANGVESLIECELA</sequence>